<feature type="domain" description="DUF2520" evidence="2">
    <location>
        <begin position="148"/>
        <end position="277"/>
    </location>
</feature>
<dbReference type="InterPro" id="IPR037108">
    <property type="entry name" value="TM1727-like_C_sf"/>
</dbReference>
<dbReference type="Pfam" id="PF10727">
    <property type="entry name" value="Rossmann-like"/>
    <property type="match status" value="1"/>
</dbReference>
<evidence type="ECO:0000313" key="3">
    <source>
        <dbReference type="EMBL" id="RFM24450.1"/>
    </source>
</evidence>
<dbReference type="Gene3D" id="1.10.1040.20">
    <property type="entry name" value="ProC-like, C-terminal domain"/>
    <property type="match status" value="1"/>
</dbReference>
<dbReference type="InterPro" id="IPR019665">
    <property type="entry name" value="OxRdtase/DH_put_Rossmann_dom"/>
</dbReference>
<accession>A0A395M108</accession>
<reference evidence="3 4" key="1">
    <citation type="journal article" date="2011" name="ISME J.">
        <title>Community ecology of hot spring cyanobacterial mats: predominant populations and their functional potential.</title>
        <authorList>
            <person name="Klatt C.G."/>
            <person name="Wood J.M."/>
            <person name="Rusch D.B."/>
            <person name="Bateson M.M."/>
            <person name="Hamamura N."/>
            <person name="Heidelberg J.F."/>
            <person name="Grossman A.R."/>
            <person name="Bhaya D."/>
            <person name="Cohan F.M."/>
            <person name="Kuhl M."/>
            <person name="Bryant D.A."/>
            <person name="Ward D.M."/>
        </authorList>
    </citation>
    <scope>NUCLEOTIDE SEQUENCE [LARGE SCALE GENOMIC DNA]</scope>
    <source>
        <strain evidence="3">OS</strain>
    </source>
</reference>
<dbReference type="SUPFAM" id="SSF48179">
    <property type="entry name" value="6-phosphogluconate dehydrogenase C-terminal domain-like"/>
    <property type="match status" value="1"/>
</dbReference>
<dbReference type="PANTHER" id="PTHR40459:SF1">
    <property type="entry name" value="CONSERVED HYPOTHETICAL ALANINE AND LEUCINE RICH PROTEIN"/>
    <property type="match status" value="1"/>
</dbReference>
<dbReference type="SUPFAM" id="SSF51735">
    <property type="entry name" value="NAD(P)-binding Rossmann-fold domains"/>
    <property type="match status" value="1"/>
</dbReference>
<organism evidence="3 4">
    <name type="scientific">Candidatus Thermochlorobacter aerophilus</name>
    <dbReference type="NCBI Taxonomy" id="1868324"/>
    <lineage>
        <taxon>Bacteria</taxon>
        <taxon>Pseudomonadati</taxon>
        <taxon>Chlorobiota</taxon>
        <taxon>Chlorobiia</taxon>
        <taxon>Chlorobiales</taxon>
        <taxon>Candidatus Thermochlorobacteriaceae</taxon>
        <taxon>Candidatus Thermochlorobacter</taxon>
    </lineage>
</organism>
<feature type="domain" description="Putative oxidoreductase/dehydrogenase Rossmann-like" evidence="1">
    <location>
        <begin position="5"/>
        <end position="130"/>
    </location>
</feature>
<protein>
    <submittedName>
        <fullName evidence="3">DUF2520 domain-containing protein</fullName>
    </submittedName>
</protein>
<evidence type="ECO:0000259" key="2">
    <source>
        <dbReference type="Pfam" id="PF10728"/>
    </source>
</evidence>
<evidence type="ECO:0000259" key="1">
    <source>
        <dbReference type="Pfam" id="PF10727"/>
    </source>
</evidence>
<comment type="caution">
    <text evidence="3">The sequence shown here is derived from an EMBL/GenBank/DDBJ whole genome shotgun (WGS) entry which is preliminary data.</text>
</comment>
<sequence>MVTHHSTIRASQFKVTLVGTGALGSAIAKGLTAKGYKFLSLINRTRSDAESLAKELNIQHVSDSVEHIPEETNLLLLAVNDSAITPVSQRVASLRLGFKNLAAVHFSGALTDEALKPLAEKQVITLSLHPFQTFTRTSHQNISECFKCYFGLQATELEGIEIGKKLAHDLGGKVMMVPKEAKTLYHIAGAMVSNYLVTLTSLATEVFAGLGLKPSEAFSVFEPIMQSTLHNMRQASDLREALSGPIERGDAATVQRHLRELSEQLPHIVPVYVALAIETVRVAIHKGSIAQNEAAEILDALETFAKREASA</sequence>
<dbReference type="EMBL" id="PHFL01000039">
    <property type="protein sequence ID" value="RFM24450.1"/>
    <property type="molecule type" value="Genomic_DNA"/>
</dbReference>
<dbReference type="Pfam" id="PF10728">
    <property type="entry name" value="DUF2520"/>
    <property type="match status" value="1"/>
</dbReference>
<dbReference type="InterPro" id="IPR008927">
    <property type="entry name" value="6-PGluconate_DH-like_C_sf"/>
</dbReference>
<evidence type="ECO:0000313" key="4">
    <source>
        <dbReference type="Proteomes" id="UP000266389"/>
    </source>
</evidence>
<dbReference type="InterPro" id="IPR018931">
    <property type="entry name" value="DUF2520"/>
</dbReference>
<gene>
    <name evidence="3" type="ORF">D0433_05535</name>
</gene>
<dbReference type="PANTHER" id="PTHR40459">
    <property type="entry name" value="CONSERVED HYPOTHETICAL ALANINE AND LEUCINE RICH PROTEIN"/>
    <property type="match status" value="1"/>
</dbReference>
<dbReference type="Proteomes" id="UP000266389">
    <property type="component" value="Unassembled WGS sequence"/>
</dbReference>
<dbReference type="AlphaFoldDB" id="A0A395M108"/>
<dbReference type="Gene3D" id="3.40.50.720">
    <property type="entry name" value="NAD(P)-binding Rossmann-like Domain"/>
    <property type="match status" value="1"/>
</dbReference>
<proteinExistence type="predicted"/>
<name>A0A395M108_9BACT</name>
<dbReference type="InterPro" id="IPR036291">
    <property type="entry name" value="NAD(P)-bd_dom_sf"/>
</dbReference>